<evidence type="ECO:0008006" key="3">
    <source>
        <dbReference type="Google" id="ProtNLM"/>
    </source>
</evidence>
<gene>
    <name evidence="1" type="ORF">ACFVKH_10180</name>
</gene>
<proteinExistence type="predicted"/>
<dbReference type="EMBL" id="JBHZOL010000069">
    <property type="protein sequence ID" value="MFE4106644.1"/>
    <property type="molecule type" value="Genomic_DNA"/>
</dbReference>
<evidence type="ECO:0000313" key="1">
    <source>
        <dbReference type="EMBL" id="MFE4106644.1"/>
    </source>
</evidence>
<evidence type="ECO:0000313" key="2">
    <source>
        <dbReference type="Proteomes" id="UP001600165"/>
    </source>
</evidence>
<comment type="caution">
    <text evidence="1">The sequence shown here is derived from an EMBL/GenBank/DDBJ whole genome shotgun (WGS) entry which is preliminary data.</text>
</comment>
<name>A0ABW6IH17_9CYAN</name>
<keyword evidence="2" id="KW-1185">Reference proteome</keyword>
<organism evidence="1 2">
    <name type="scientific">Almyronema epifaneia S1</name>
    <dbReference type="NCBI Taxonomy" id="2991925"/>
    <lineage>
        <taxon>Bacteria</taxon>
        <taxon>Bacillati</taxon>
        <taxon>Cyanobacteriota</taxon>
        <taxon>Cyanophyceae</taxon>
        <taxon>Nodosilineales</taxon>
        <taxon>Nodosilineaceae</taxon>
        <taxon>Almyronema</taxon>
        <taxon>Almyronema epifaneia</taxon>
    </lineage>
</organism>
<dbReference type="RefSeq" id="WP_377964605.1">
    <property type="nucleotide sequence ID" value="NZ_JBHZOL010000069.1"/>
</dbReference>
<accession>A0ABW6IH17</accession>
<sequence>MHGRTCQQYLKILTNSLPSHVCCDSTFTQPPLRDGLNQRDGSDASGIYYPATIDETQIPLYINRVMQIS</sequence>
<protein>
    <recommendedName>
        <fullName evidence="3">Transposase DDE domain-containing protein</fullName>
    </recommendedName>
</protein>
<dbReference type="Proteomes" id="UP001600165">
    <property type="component" value="Unassembled WGS sequence"/>
</dbReference>
<reference evidence="1 2" key="1">
    <citation type="submission" date="2024-10" db="EMBL/GenBank/DDBJ databases">
        <authorList>
            <person name="Ratan Roy A."/>
            <person name="Morales Sandoval P.H."/>
            <person name="De Los Santos Villalobos S."/>
            <person name="Chakraborty S."/>
            <person name="Mukherjee J."/>
        </authorList>
    </citation>
    <scope>NUCLEOTIDE SEQUENCE [LARGE SCALE GENOMIC DNA]</scope>
    <source>
        <strain evidence="1 2">S1</strain>
    </source>
</reference>